<sequence length="151" mass="16487">MEVGMRPIPLRLSSKDRQLVEEVRSKGLHHAREVNRAHILSALDRDTPQATIMAVLGVDRTAIWRTRNAYLAGGVQAALFDAPRPGRPQRYDANAEARITALACSAPPAGVRRWTVMGLEKAARAEPGMEGISRETIRRLLKKTGSNLGGA</sequence>
<accession>R4N1D2</accession>
<dbReference type="EMBL" id="KC747109">
    <property type="protein sequence ID" value="AGL33517.1"/>
    <property type="molecule type" value="Genomic_DNA"/>
</dbReference>
<dbReference type="AlphaFoldDB" id="R4N1D2"/>
<organism evidence="1">
    <name type="scientific">uncultured Pseudomonadota bacterium</name>
    <dbReference type="NCBI Taxonomy" id="153809"/>
    <lineage>
        <taxon>Bacteria</taxon>
        <taxon>Pseudomonadati</taxon>
        <taxon>Pseudomonadota</taxon>
        <taxon>environmental samples</taxon>
    </lineage>
</organism>
<dbReference type="InterPro" id="IPR009057">
    <property type="entry name" value="Homeodomain-like_sf"/>
</dbReference>
<dbReference type="Pfam" id="PF13565">
    <property type="entry name" value="HTH_32"/>
    <property type="match status" value="1"/>
</dbReference>
<name>R4N1D2_9PROT</name>
<protein>
    <submittedName>
        <fullName evidence="1">Transposase</fullName>
    </submittedName>
</protein>
<proteinExistence type="predicted"/>
<evidence type="ECO:0000313" key="1">
    <source>
        <dbReference type="EMBL" id="AGL33517.1"/>
    </source>
</evidence>
<reference evidence="1" key="1">
    <citation type="journal article" date="2013" name="PLoS ONE">
        <title>Identification of genes and pathways related to phenol degradation in metagenomic libraries from petroleum refinery wastewater.</title>
        <authorList>
            <person name="Silva C.C."/>
            <person name="Hayden H."/>
            <person name="Sawbridge T."/>
            <person name="Mele P."/>
            <person name="De Paula S.O."/>
            <person name="Silva L.C."/>
            <person name="Vidigal P.M."/>
            <person name="Vicentini R."/>
            <person name="Sousa M.P."/>
            <person name="Torres A.P."/>
            <person name="Santiago V.M."/>
            <person name="Oliveira V.M."/>
        </authorList>
    </citation>
    <scope>NUCLEOTIDE SEQUENCE</scope>
</reference>
<dbReference type="SUPFAM" id="SSF46689">
    <property type="entry name" value="Homeodomain-like"/>
    <property type="match status" value="1"/>
</dbReference>